<accession>A0A919DLC1</accession>
<protein>
    <recommendedName>
        <fullName evidence="2">Ricin B lectin domain-containing protein</fullName>
    </recommendedName>
</protein>
<evidence type="ECO:0000313" key="3">
    <source>
        <dbReference type="EMBL" id="GHE56150.1"/>
    </source>
</evidence>
<dbReference type="InterPro" id="IPR035992">
    <property type="entry name" value="Ricin_B-like_lectins"/>
</dbReference>
<name>A0A919DLC1_9ACTN</name>
<gene>
    <name evidence="3" type="ORF">GCM10014715_06390</name>
</gene>
<dbReference type="RefSeq" id="WP_308438550.1">
    <property type="nucleotide sequence ID" value="NZ_BNBC01000002.1"/>
</dbReference>
<comment type="caution">
    <text evidence="3">The sequence shown here is derived from an EMBL/GenBank/DDBJ whole genome shotgun (WGS) entry which is preliminary data.</text>
</comment>
<dbReference type="AlphaFoldDB" id="A0A919DLC1"/>
<evidence type="ECO:0000256" key="1">
    <source>
        <dbReference type="SAM" id="MobiDB-lite"/>
    </source>
</evidence>
<sequence length="177" mass="18150">MDSSISGRSRPPSPPAPDATGPPHDNVLTGNVQVSGTNWPQGARQVIQQAGIQSAVGGGDGFPSGYRQLVIGNDSLCLDVYGHFGSAGAAIDQWTSNAWSDQQFKFVPDTGGRGQLRAQSSGLVVAVSDGSTAAGTPNVVQQAPDGAVDALRLPVQQSESSCAIRNKNSGLCLDVYG</sequence>
<organism evidence="3 4">
    <name type="scientific">Streptomyces spiralis</name>
    <dbReference type="NCBI Taxonomy" id="66376"/>
    <lineage>
        <taxon>Bacteria</taxon>
        <taxon>Bacillati</taxon>
        <taxon>Actinomycetota</taxon>
        <taxon>Actinomycetes</taxon>
        <taxon>Kitasatosporales</taxon>
        <taxon>Streptomycetaceae</taxon>
        <taxon>Streptomyces</taxon>
    </lineage>
</organism>
<feature type="region of interest" description="Disordered" evidence="1">
    <location>
        <begin position="1"/>
        <end position="26"/>
    </location>
</feature>
<feature type="compositionally biased region" description="Low complexity" evidence="1">
    <location>
        <begin position="1"/>
        <end position="10"/>
    </location>
</feature>
<evidence type="ECO:0000313" key="4">
    <source>
        <dbReference type="Proteomes" id="UP000641386"/>
    </source>
</evidence>
<dbReference type="Pfam" id="PF14200">
    <property type="entry name" value="RicinB_lectin_2"/>
    <property type="match status" value="1"/>
</dbReference>
<reference evidence="3" key="1">
    <citation type="journal article" date="2014" name="Int. J. Syst. Evol. Microbiol.">
        <title>Complete genome sequence of Corynebacterium casei LMG S-19264T (=DSM 44701T), isolated from a smear-ripened cheese.</title>
        <authorList>
            <consortium name="US DOE Joint Genome Institute (JGI-PGF)"/>
            <person name="Walter F."/>
            <person name="Albersmeier A."/>
            <person name="Kalinowski J."/>
            <person name="Ruckert C."/>
        </authorList>
    </citation>
    <scope>NUCLEOTIDE SEQUENCE</scope>
    <source>
        <strain evidence="3">JCM 3302</strain>
    </source>
</reference>
<dbReference type="InterPro" id="IPR000772">
    <property type="entry name" value="Ricin_B_lectin"/>
</dbReference>
<dbReference type="CDD" id="cd00161">
    <property type="entry name" value="beta-trefoil_Ricin-like"/>
    <property type="match status" value="1"/>
</dbReference>
<dbReference type="EMBL" id="BNBC01000002">
    <property type="protein sequence ID" value="GHE56150.1"/>
    <property type="molecule type" value="Genomic_DNA"/>
</dbReference>
<dbReference type="SUPFAM" id="SSF50370">
    <property type="entry name" value="Ricin B-like lectins"/>
    <property type="match status" value="1"/>
</dbReference>
<dbReference type="Gene3D" id="2.80.10.50">
    <property type="match status" value="1"/>
</dbReference>
<proteinExistence type="predicted"/>
<dbReference type="Proteomes" id="UP000641386">
    <property type="component" value="Unassembled WGS sequence"/>
</dbReference>
<evidence type="ECO:0000259" key="2">
    <source>
        <dbReference type="Pfam" id="PF14200"/>
    </source>
</evidence>
<keyword evidence="4" id="KW-1185">Reference proteome</keyword>
<feature type="domain" description="Ricin B lectin" evidence="2">
    <location>
        <begin position="64"/>
        <end position="137"/>
    </location>
</feature>
<reference evidence="3" key="2">
    <citation type="submission" date="2020-09" db="EMBL/GenBank/DDBJ databases">
        <authorList>
            <person name="Sun Q."/>
            <person name="Ohkuma M."/>
        </authorList>
    </citation>
    <scope>NUCLEOTIDE SEQUENCE</scope>
    <source>
        <strain evidence="3">JCM 3302</strain>
    </source>
</reference>